<dbReference type="InterPro" id="IPR005481">
    <property type="entry name" value="BC-like_N"/>
</dbReference>
<dbReference type="SUPFAM" id="SSF52440">
    <property type="entry name" value="PreATP-grasp domain"/>
    <property type="match status" value="1"/>
</dbReference>
<dbReference type="GO" id="GO:0046872">
    <property type="term" value="F:metal ion binding"/>
    <property type="evidence" value="ECO:0007669"/>
    <property type="project" value="InterPro"/>
</dbReference>
<dbReference type="InterPro" id="IPR051602">
    <property type="entry name" value="ACC_Biotin_Carboxylase"/>
</dbReference>
<dbReference type="SUPFAM" id="SSF56059">
    <property type="entry name" value="Glutathione synthetase ATP-binding domain-like"/>
    <property type="match status" value="1"/>
</dbReference>
<dbReference type="PROSITE" id="PS50979">
    <property type="entry name" value="BC"/>
    <property type="match status" value="1"/>
</dbReference>
<evidence type="ECO:0000256" key="1">
    <source>
        <dbReference type="ARBA" id="ARBA00003761"/>
    </source>
</evidence>
<dbReference type="PROSITE" id="PS50975">
    <property type="entry name" value="ATP_GRASP"/>
    <property type="match status" value="1"/>
</dbReference>
<dbReference type="InterPro" id="IPR016185">
    <property type="entry name" value="PreATP-grasp_dom_sf"/>
</dbReference>
<dbReference type="FunFam" id="3.40.50.20:FF:000010">
    <property type="entry name" value="Propionyl-CoA carboxylase subunit alpha"/>
    <property type="match status" value="1"/>
</dbReference>
<dbReference type="SUPFAM" id="SSF51246">
    <property type="entry name" value="Rudiment single hybrid motif"/>
    <property type="match status" value="1"/>
</dbReference>
<keyword evidence="5 8" id="KW-0067">ATP-binding</keyword>
<evidence type="ECO:0000256" key="4">
    <source>
        <dbReference type="ARBA" id="ARBA00022741"/>
    </source>
</evidence>
<reference evidence="11" key="2">
    <citation type="journal article" date="2012" name="PLoS ONE">
        <title>A Deeply Branching Thermophilic Bacterium with an Ancient Acetyl-CoA Pathway Dominates a Subsurface Ecosystem.</title>
        <authorList>
            <person name="Takami H."/>
            <person name="Noguchi H."/>
            <person name="Takaki Y."/>
            <person name="Uchiyama I."/>
            <person name="Toyoda A."/>
            <person name="Nishi S."/>
            <person name="Chee G.-J."/>
            <person name="Arai W."/>
            <person name="Nunoura T."/>
            <person name="Itoh T."/>
            <person name="Hattori M."/>
            <person name="Takai K."/>
        </authorList>
    </citation>
    <scope>NUCLEOTIDE SEQUENCE</scope>
</reference>
<name>H5STA8_ACEAU</name>
<keyword evidence="3" id="KW-0436">Ligase</keyword>
<dbReference type="SMART" id="SM00878">
    <property type="entry name" value="Biotin_carb_C"/>
    <property type="match status" value="1"/>
</dbReference>
<dbReference type="InterPro" id="IPR005482">
    <property type="entry name" value="Biotin_COase_C"/>
</dbReference>
<dbReference type="PANTHER" id="PTHR48095">
    <property type="entry name" value="PYRUVATE CARBOXYLASE SUBUNIT A"/>
    <property type="match status" value="1"/>
</dbReference>
<dbReference type="InterPro" id="IPR011054">
    <property type="entry name" value="Rudment_hybrid_motif"/>
</dbReference>
<comment type="catalytic activity">
    <reaction evidence="7">
        <text>N(6)-biotinyl-L-lysyl-[protein] + hydrogencarbonate + ATP = N(6)-carboxybiotinyl-L-lysyl-[protein] + ADP + phosphate + H(+)</text>
        <dbReference type="Rhea" id="RHEA:13501"/>
        <dbReference type="Rhea" id="RHEA-COMP:10505"/>
        <dbReference type="Rhea" id="RHEA-COMP:10506"/>
        <dbReference type="ChEBI" id="CHEBI:15378"/>
        <dbReference type="ChEBI" id="CHEBI:17544"/>
        <dbReference type="ChEBI" id="CHEBI:30616"/>
        <dbReference type="ChEBI" id="CHEBI:43474"/>
        <dbReference type="ChEBI" id="CHEBI:83144"/>
        <dbReference type="ChEBI" id="CHEBI:83145"/>
        <dbReference type="ChEBI" id="CHEBI:456216"/>
        <dbReference type="EC" id="6.3.4.14"/>
    </reaction>
</comment>
<proteinExistence type="predicted"/>
<dbReference type="AlphaFoldDB" id="H5STA8"/>
<gene>
    <name evidence="11" type="ORF">HGMM_OP4C394</name>
</gene>
<keyword evidence="6" id="KW-0092">Biotin</keyword>
<sequence length="446" mass="48894">MFKKILIANRGEIAVRIIEAAHELGISTVAIFSEADRSALHTRLADEAYCIGPAPAQQSYLKIAAVMSAAEVSRADAIHPGYGFLAEDPHFVEVCEASKIAFIGPRYETMVQAGDKLRAKNAVRAAGVPVVPGSEALKTEEDLRRAVEQIGYPCLLKAAAGGGGRGMRIVSDASELLEKFHAAQREAEAAFGDATVYVEKYLPNARHVEVQIVADHYGKIVHWGERECSIQRRYQKLIEESPAPTLSEEMRAALCDAAVRAAKALDYQNAGTVEFLVSGDEFYFIEINARIQVEHPISEVRVGKNLIKEQIRIAAGERLGYSQRDLKFHGHALECRLNAEDPARNFAPSPGVVKIKALPGGHGVRLDTALVDGLTLTPYYDSLLAKLIAHGQTRDEALLKMINALKRFEIEGVKTTRDLCLEIVSSAAFMSGEFDTQFLERQLNNL</sequence>
<dbReference type="EC" id="6.3.4.14" evidence="2"/>
<dbReference type="NCBIfam" id="NF006367">
    <property type="entry name" value="PRK08591.1"/>
    <property type="match status" value="1"/>
</dbReference>
<dbReference type="Pfam" id="PF02785">
    <property type="entry name" value="Biotin_carb_C"/>
    <property type="match status" value="1"/>
</dbReference>
<protein>
    <recommendedName>
        <fullName evidence="2">biotin carboxylase</fullName>
        <ecNumber evidence="2">6.3.4.14</ecNumber>
    </recommendedName>
</protein>
<comment type="function">
    <text evidence="1">This protein is a component of the acetyl coenzyme A carboxylase complex; first, biotin carboxylase catalyzes the carboxylation of the carrier protein and then the transcarboxylase transfers the carboxyl group to form malonyl-CoA.</text>
</comment>
<dbReference type="EMBL" id="AP011803">
    <property type="protein sequence ID" value="BAL59758.1"/>
    <property type="molecule type" value="Genomic_DNA"/>
</dbReference>
<accession>H5STA8</accession>
<feature type="domain" description="Biotin carboxylation" evidence="10">
    <location>
        <begin position="1"/>
        <end position="444"/>
    </location>
</feature>
<dbReference type="FunFam" id="3.30.1490.20:FF:000003">
    <property type="entry name" value="acetyl-CoA carboxylase isoform X1"/>
    <property type="match status" value="1"/>
</dbReference>
<evidence type="ECO:0000256" key="7">
    <source>
        <dbReference type="ARBA" id="ARBA00048600"/>
    </source>
</evidence>
<evidence type="ECO:0000256" key="5">
    <source>
        <dbReference type="ARBA" id="ARBA00022840"/>
    </source>
</evidence>
<dbReference type="InterPro" id="IPR011764">
    <property type="entry name" value="Biotin_carboxylation_dom"/>
</dbReference>
<organism evidence="11">
    <name type="scientific">Acetithermum autotrophicum</name>
    <dbReference type="NCBI Taxonomy" id="1446466"/>
    <lineage>
        <taxon>Bacteria</taxon>
        <taxon>Candidatus Bipolaricaulota</taxon>
        <taxon>Candidatus Acetithermum</taxon>
    </lineage>
</organism>
<evidence type="ECO:0000256" key="8">
    <source>
        <dbReference type="PROSITE-ProRule" id="PRU00409"/>
    </source>
</evidence>
<evidence type="ECO:0000256" key="3">
    <source>
        <dbReference type="ARBA" id="ARBA00022598"/>
    </source>
</evidence>
<feature type="domain" description="ATP-grasp" evidence="9">
    <location>
        <begin position="120"/>
        <end position="315"/>
    </location>
</feature>
<dbReference type="Pfam" id="PF00289">
    <property type="entry name" value="Biotin_carb_N"/>
    <property type="match status" value="1"/>
</dbReference>
<dbReference type="GO" id="GO:0005524">
    <property type="term" value="F:ATP binding"/>
    <property type="evidence" value="ECO:0007669"/>
    <property type="project" value="UniProtKB-UniRule"/>
</dbReference>
<dbReference type="Gene3D" id="3.30.470.20">
    <property type="entry name" value="ATP-grasp fold, B domain"/>
    <property type="match status" value="1"/>
</dbReference>
<evidence type="ECO:0000256" key="6">
    <source>
        <dbReference type="ARBA" id="ARBA00023267"/>
    </source>
</evidence>
<evidence type="ECO:0000259" key="9">
    <source>
        <dbReference type="PROSITE" id="PS50975"/>
    </source>
</evidence>
<reference evidence="11" key="1">
    <citation type="journal article" date="2005" name="Environ. Microbiol.">
        <title>Genetic and functional properties of uncultivated thermophilic crenarchaeotes from a subsurface gold mine as revealed by analysis of genome fragments.</title>
        <authorList>
            <person name="Nunoura T."/>
            <person name="Hirayama H."/>
            <person name="Takami H."/>
            <person name="Oida H."/>
            <person name="Nishi S."/>
            <person name="Shimamura S."/>
            <person name="Suzuki Y."/>
            <person name="Inagaki F."/>
            <person name="Takai K."/>
            <person name="Nealson K.H."/>
            <person name="Horikoshi K."/>
        </authorList>
    </citation>
    <scope>NUCLEOTIDE SEQUENCE</scope>
</reference>
<dbReference type="InterPro" id="IPR011761">
    <property type="entry name" value="ATP-grasp"/>
</dbReference>
<dbReference type="PROSITE" id="PS00866">
    <property type="entry name" value="CPSASE_1"/>
    <property type="match status" value="1"/>
</dbReference>
<keyword evidence="4 8" id="KW-0547">Nucleotide-binding</keyword>
<dbReference type="InterPro" id="IPR005479">
    <property type="entry name" value="CPAse_ATP-bd"/>
</dbReference>
<dbReference type="PROSITE" id="PS00867">
    <property type="entry name" value="CPSASE_2"/>
    <property type="match status" value="1"/>
</dbReference>
<dbReference type="GO" id="GO:0004075">
    <property type="term" value="F:biotin carboxylase activity"/>
    <property type="evidence" value="ECO:0007669"/>
    <property type="project" value="UniProtKB-EC"/>
</dbReference>
<evidence type="ECO:0000313" key="11">
    <source>
        <dbReference type="EMBL" id="BAL59758.1"/>
    </source>
</evidence>
<evidence type="ECO:0000256" key="2">
    <source>
        <dbReference type="ARBA" id="ARBA00013263"/>
    </source>
</evidence>
<evidence type="ECO:0000259" key="10">
    <source>
        <dbReference type="PROSITE" id="PS50979"/>
    </source>
</evidence>
<dbReference type="Pfam" id="PF02786">
    <property type="entry name" value="CPSase_L_D2"/>
    <property type="match status" value="1"/>
</dbReference>
<dbReference type="PANTHER" id="PTHR48095:SF2">
    <property type="entry name" value="BIOTIN CARBOXYLASE, CHLOROPLASTIC"/>
    <property type="match status" value="1"/>
</dbReference>